<evidence type="ECO:0000256" key="1">
    <source>
        <dbReference type="SAM" id="Phobius"/>
    </source>
</evidence>
<dbReference type="EMBL" id="JBHTIA010000002">
    <property type="protein sequence ID" value="MFD0763298.1"/>
    <property type="molecule type" value="Genomic_DNA"/>
</dbReference>
<keyword evidence="3" id="KW-1185">Reference proteome</keyword>
<keyword evidence="1" id="KW-0812">Transmembrane</keyword>
<dbReference type="RefSeq" id="WP_377137238.1">
    <property type="nucleotide sequence ID" value="NZ_JBHTIA010000002.1"/>
</dbReference>
<gene>
    <name evidence="2" type="ORF">ACFQZI_00435</name>
</gene>
<feature type="transmembrane region" description="Helical" evidence="1">
    <location>
        <begin position="12"/>
        <end position="33"/>
    </location>
</feature>
<organism evidence="2 3">
    <name type="scientific">Mucilaginibacter lutimaris</name>
    <dbReference type="NCBI Taxonomy" id="931629"/>
    <lineage>
        <taxon>Bacteria</taxon>
        <taxon>Pseudomonadati</taxon>
        <taxon>Bacteroidota</taxon>
        <taxon>Sphingobacteriia</taxon>
        <taxon>Sphingobacteriales</taxon>
        <taxon>Sphingobacteriaceae</taxon>
        <taxon>Mucilaginibacter</taxon>
    </lineage>
</organism>
<keyword evidence="1" id="KW-1133">Transmembrane helix</keyword>
<sequence length="70" mass="7891">MKNPFKKKDNSGILIAGLAIGAMFAGAITYLYIRKQNEIRAAADKLKEHAQDYLKKKAKKKLKTDLNELL</sequence>
<keyword evidence="1" id="KW-0472">Membrane</keyword>
<accession>A0ABW2Z904</accession>
<name>A0ABW2Z904_9SPHI</name>
<evidence type="ECO:0000313" key="3">
    <source>
        <dbReference type="Proteomes" id="UP001597073"/>
    </source>
</evidence>
<proteinExistence type="predicted"/>
<reference evidence="3" key="1">
    <citation type="journal article" date="2019" name="Int. J. Syst. Evol. Microbiol.">
        <title>The Global Catalogue of Microorganisms (GCM) 10K type strain sequencing project: providing services to taxonomists for standard genome sequencing and annotation.</title>
        <authorList>
            <consortium name="The Broad Institute Genomics Platform"/>
            <consortium name="The Broad Institute Genome Sequencing Center for Infectious Disease"/>
            <person name="Wu L."/>
            <person name="Ma J."/>
        </authorList>
    </citation>
    <scope>NUCLEOTIDE SEQUENCE [LARGE SCALE GENOMIC DNA]</scope>
    <source>
        <strain evidence="3">CCUG 60742</strain>
    </source>
</reference>
<evidence type="ECO:0008006" key="4">
    <source>
        <dbReference type="Google" id="ProtNLM"/>
    </source>
</evidence>
<comment type="caution">
    <text evidence="2">The sequence shown here is derived from an EMBL/GenBank/DDBJ whole genome shotgun (WGS) entry which is preliminary data.</text>
</comment>
<protein>
    <recommendedName>
        <fullName evidence="4">YtxH domain-containing protein</fullName>
    </recommendedName>
</protein>
<evidence type="ECO:0000313" key="2">
    <source>
        <dbReference type="EMBL" id="MFD0763298.1"/>
    </source>
</evidence>
<dbReference type="Proteomes" id="UP001597073">
    <property type="component" value="Unassembled WGS sequence"/>
</dbReference>